<gene>
    <name evidence="4" type="ordered locus">PECL_683</name>
</gene>
<dbReference type="PATRIC" id="fig|701521.8.peg.652"/>
<evidence type="ECO:0000313" key="4">
    <source>
        <dbReference type="EMBL" id="AEV94975.1"/>
    </source>
</evidence>
<dbReference type="AlphaFoldDB" id="G8PCJ0"/>
<evidence type="ECO:0000259" key="3">
    <source>
        <dbReference type="SMART" id="SM00829"/>
    </source>
</evidence>
<name>G8PCJ0_PEDCP</name>
<keyword evidence="2" id="KW-0479">Metal-binding</keyword>
<accession>G8PCJ0</accession>
<dbReference type="PANTHER" id="PTHR44154">
    <property type="entry name" value="QUINONE OXIDOREDUCTASE"/>
    <property type="match status" value="1"/>
</dbReference>
<dbReference type="PANTHER" id="PTHR44154:SF1">
    <property type="entry name" value="QUINONE OXIDOREDUCTASE"/>
    <property type="match status" value="1"/>
</dbReference>
<dbReference type="Gene3D" id="3.40.50.720">
    <property type="entry name" value="NAD(P)-binding Rossmann-like Domain"/>
    <property type="match status" value="1"/>
</dbReference>
<dbReference type="InterPro" id="IPR013154">
    <property type="entry name" value="ADH-like_N"/>
</dbReference>
<keyword evidence="2" id="KW-0560">Oxidoreductase</keyword>
<dbReference type="RefSeq" id="WP_014215172.1">
    <property type="nucleotide sequence ID" value="NC_016605.1"/>
</dbReference>
<evidence type="ECO:0000313" key="5">
    <source>
        <dbReference type="Proteomes" id="UP000005444"/>
    </source>
</evidence>
<comment type="similarity">
    <text evidence="2">Belongs to the zinc-containing alcohol dehydrogenase family. Quinone oxidoreductase subfamily.</text>
</comment>
<dbReference type="EMBL" id="CP003137">
    <property type="protein sequence ID" value="AEV94975.1"/>
    <property type="molecule type" value="Genomic_DNA"/>
</dbReference>
<dbReference type="CDD" id="cd08252">
    <property type="entry name" value="AL_MDR"/>
    <property type="match status" value="1"/>
</dbReference>
<keyword evidence="1" id="KW-0521">NADP</keyword>
<dbReference type="Proteomes" id="UP000005444">
    <property type="component" value="Chromosome"/>
</dbReference>
<dbReference type="Gene3D" id="3.90.180.10">
    <property type="entry name" value="Medium-chain alcohol dehydrogenases, catalytic domain"/>
    <property type="match status" value="1"/>
</dbReference>
<feature type="domain" description="Enoyl reductase (ER)" evidence="3">
    <location>
        <begin position="6"/>
        <end position="321"/>
    </location>
</feature>
<dbReference type="STRING" id="701521.PECL_683"/>
<dbReference type="SUPFAM" id="SSF50129">
    <property type="entry name" value="GroES-like"/>
    <property type="match status" value="1"/>
</dbReference>
<dbReference type="InterPro" id="IPR036291">
    <property type="entry name" value="NAD(P)-bd_dom_sf"/>
</dbReference>
<organism evidence="4 5">
    <name type="scientific">Pediococcus claussenii (strain ATCC BAA-344 / DSM 14800 / JCM 18046 / KCTC 3811 / LMG 21948 / P06)</name>
    <dbReference type="NCBI Taxonomy" id="701521"/>
    <lineage>
        <taxon>Bacteria</taxon>
        <taxon>Bacillati</taxon>
        <taxon>Bacillota</taxon>
        <taxon>Bacilli</taxon>
        <taxon>Lactobacillales</taxon>
        <taxon>Lactobacillaceae</taxon>
        <taxon>Pediococcus</taxon>
    </lineage>
</organism>
<dbReference type="GO" id="GO:0008270">
    <property type="term" value="F:zinc ion binding"/>
    <property type="evidence" value="ECO:0007669"/>
    <property type="project" value="InterPro"/>
</dbReference>
<dbReference type="InterPro" id="IPR011032">
    <property type="entry name" value="GroES-like_sf"/>
</dbReference>
<dbReference type="Pfam" id="PF13602">
    <property type="entry name" value="ADH_zinc_N_2"/>
    <property type="match status" value="1"/>
</dbReference>
<dbReference type="InterPro" id="IPR020843">
    <property type="entry name" value="ER"/>
</dbReference>
<keyword evidence="5" id="KW-1185">Reference proteome</keyword>
<sequence>MKAIWAVKNSEFKEIETEIPQLNTRDVLVKVLASSVNPVDTKVHEGIMDQGMILGYDAVGTVTKVGSDVKTFKKGDKVYYAGSNVRNGSNAEFQAVDARLISKAPQQLSISEAAALPLTSITAWELLFERLNVEPIANGNSGTILIINGAGGVGSILTQLAKWAGLTVIATASRPETQEWVSKMGADQVINHRVDLREQLDKNSIDYAVILHSTDQYLPILADLVVPEGKIASIVENTEPLPMGLLKDKSIGFEWEFMFTKPKYQVNMTDQGQILKNVAQLLDDGVLKTTMTQELSGLNPETLERAHEIVKSNKMIGKLVIKY</sequence>
<dbReference type="SMART" id="SM00829">
    <property type="entry name" value="PKS_ER"/>
    <property type="match status" value="1"/>
</dbReference>
<dbReference type="GO" id="GO:0016491">
    <property type="term" value="F:oxidoreductase activity"/>
    <property type="evidence" value="ECO:0007669"/>
    <property type="project" value="UniProtKB-KW"/>
</dbReference>
<protein>
    <recommendedName>
        <fullName evidence="2">Zinc-type alcohol dehydrogenase-like protein</fullName>
    </recommendedName>
</protein>
<dbReference type="HOGENOM" id="CLU_026673_3_0_9"/>
<keyword evidence="2" id="KW-0862">Zinc</keyword>
<reference evidence="4 5" key="1">
    <citation type="journal article" date="2012" name="J. Bacteriol.">
        <title>Complete Genome Sequence of the Beer Spoilage Organism Pediococcus claussenii ATCC BAA-344T.</title>
        <authorList>
            <person name="Pittet V."/>
            <person name="Abegunde T."/>
            <person name="Marfleet T."/>
            <person name="Haakensen M."/>
            <person name="Morrow K."/>
            <person name="Jayaprakash T."/>
            <person name="Schroeder K."/>
            <person name="Trost B."/>
            <person name="Byrns S."/>
            <person name="Bergsveinson J."/>
            <person name="Kusalik A."/>
            <person name="Ziola B."/>
        </authorList>
    </citation>
    <scope>NUCLEOTIDE SEQUENCE [LARGE SCALE GENOMIC DNA]</scope>
    <source>
        <strain evidence="4 5">ATCC BAA-344</strain>
    </source>
</reference>
<evidence type="ECO:0000256" key="1">
    <source>
        <dbReference type="ARBA" id="ARBA00022857"/>
    </source>
</evidence>
<dbReference type="eggNOG" id="COG0604">
    <property type="taxonomic scope" value="Bacteria"/>
</dbReference>
<proteinExistence type="inferred from homology"/>
<dbReference type="KEGG" id="pce:PECL_683"/>
<dbReference type="InterPro" id="IPR051603">
    <property type="entry name" value="Zinc-ADH_QOR/CCCR"/>
</dbReference>
<dbReference type="SUPFAM" id="SSF51735">
    <property type="entry name" value="NAD(P)-binding Rossmann-fold domains"/>
    <property type="match status" value="1"/>
</dbReference>
<evidence type="ECO:0000256" key="2">
    <source>
        <dbReference type="RuleBase" id="RU364000"/>
    </source>
</evidence>
<dbReference type="NCBIfam" id="TIGR02817">
    <property type="entry name" value="adh_fam_1"/>
    <property type="match status" value="1"/>
</dbReference>
<dbReference type="InterPro" id="IPR014182">
    <property type="entry name" value="ADH_Zn_typ-1"/>
</dbReference>
<dbReference type="Pfam" id="PF08240">
    <property type="entry name" value="ADH_N"/>
    <property type="match status" value="1"/>
</dbReference>